<dbReference type="PANTHER" id="PTHR15286:SF13">
    <property type="entry name" value="RAS ASSOCIATION DOMAIN-CONTAINING PROTEIN 10"/>
    <property type="match status" value="1"/>
</dbReference>
<evidence type="ECO:0000313" key="6">
    <source>
        <dbReference type="ZFIN" id="ZDB-GENE-091013-4"/>
    </source>
</evidence>
<dbReference type="PANTHER" id="PTHR15286">
    <property type="entry name" value="RAS-ASSOCIATING DOMAIN CONTAINING PROTEIN"/>
    <property type="match status" value="1"/>
</dbReference>
<dbReference type="KEGG" id="dre:559430"/>
<reference evidence="5" key="1">
    <citation type="submission" date="2025-08" db="UniProtKB">
        <authorList>
            <consortium name="RefSeq"/>
        </authorList>
    </citation>
    <scope>IDENTIFICATION</scope>
    <source>
        <strain evidence="5">Tuebingen</strain>
        <tissue evidence="5">Fibroblasts and whole tissue</tissue>
    </source>
</reference>
<evidence type="ECO:0000259" key="3">
    <source>
        <dbReference type="PROSITE" id="PS50200"/>
    </source>
</evidence>
<dbReference type="InterPro" id="IPR029071">
    <property type="entry name" value="Ubiquitin-like_domsf"/>
</dbReference>
<dbReference type="Gene3D" id="3.10.20.90">
    <property type="entry name" value="Phosphatidylinositol 3-kinase Catalytic Subunit, Chain A, domain 1"/>
    <property type="match status" value="1"/>
</dbReference>
<gene>
    <name evidence="5 6" type="primary">rassf10a</name>
</gene>
<evidence type="ECO:0000313" key="5">
    <source>
        <dbReference type="RefSeq" id="XP_005174418.1"/>
    </source>
</evidence>
<feature type="region of interest" description="Disordered" evidence="2">
    <location>
        <begin position="371"/>
        <end position="434"/>
    </location>
</feature>
<evidence type="ECO:0000256" key="2">
    <source>
        <dbReference type="SAM" id="MobiDB-lite"/>
    </source>
</evidence>
<dbReference type="InterPro" id="IPR048945">
    <property type="entry name" value="RASSF8/10_RA"/>
</dbReference>
<proteinExistence type="predicted"/>
<feature type="coiled-coil region" evidence="1">
    <location>
        <begin position="135"/>
        <end position="195"/>
    </location>
</feature>
<dbReference type="SUPFAM" id="SSF54236">
    <property type="entry name" value="Ubiquitin-like"/>
    <property type="match status" value="1"/>
</dbReference>
<evidence type="ECO:0000313" key="4">
    <source>
        <dbReference type="Proteomes" id="UP000000437"/>
    </source>
</evidence>
<dbReference type="AlphaFoldDB" id="A0A8M2BLW7"/>
<dbReference type="CDD" id="cd16132">
    <property type="entry name" value="RA_RASSF10"/>
    <property type="match status" value="1"/>
</dbReference>
<dbReference type="ZFIN" id="ZDB-GENE-091013-4">
    <property type="gene designation" value="rassf10a"/>
</dbReference>
<dbReference type="GO" id="GO:0007165">
    <property type="term" value="P:signal transduction"/>
    <property type="evidence" value="ECO:0007669"/>
    <property type="project" value="InterPro"/>
</dbReference>
<dbReference type="InterPro" id="IPR033593">
    <property type="entry name" value="N-RASSF"/>
</dbReference>
<dbReference type="SMART" id="SM00314">
    <property type="entry name" value="RA"/>
    <property type="match status" value="1"/>
</dbReference>
<feature type="compositionally biased region" description="Polar residues" evidence="2">
    <location>
        <begin position="413"/>
        <end position="426"/>
    </location>
</feature>
<evidence type="ECO:0000256" key="1">
    <source>
        <dbReference type="SAM" id="Coils"/>
    </source>
</evidence>
<dbReference type="OrthoDB" id="10034447at2759"/>
<protein>
    <submittedName>
        <fullName evidence="5">Ras association domain-containing protein 10</fullName>
    </submittedName>
</protein>
<feature type="region of interest" description="Disordered" evidence="2">
    <location>
        <begin position="278"/>
        <end position="306"/>
    </location>
</feature>
<dbReference type="RefSeq" id="XP_005174418.1">
    <property type="nucleotide sequence ID" value="XM_005174361.6"/>
</dbReference>
<feature type="domain" description="Ras-associating" evidence="3">
    <location>
        <begin position="22"/>
        <end position="96"/>
    </location>
</feature>
<dbReference type="GeneID" id="559430"/>
<dbReference type="Proteomes" id="UP000000437">
    <property type="component" value="Chromosome 25"/>
</dbReference>
<name>A0A8M2BLW7_DANRE</name>
<feature type="compositionally biased region" description="Basic and acidic residues" evidence="2">
    <location>
        <begin position="371"/>
        <end position="384"/>
    </location>
</feature>
<sequence length="434" mass="49901">MEQEESKISVWVCREEKLVSGLSRRTTCADVVKVLLEDQNFQQGAMLSGPPQSYCIVEKWRGFERILPNKTKILRLWSAWGDEQENVRFVLVRSDASLPNNGPRSAEARVVLSKESPCTSRTTMPFSQEKQRRIVRKAFRKLDKINRRKEEVSKDKSAEKMETLVHLIISQDHTIRQQVQRIKELDGEIERFESKVHFDRMKIHGVNYVQDTYLLDQGDSSARSDAALAQFEEYASRCDQVIQLQEELTEREALMEILTGEIQEELNHRWMRRRKAELSGKDAESSGEETPLKVSSVAEESLPEHLTDTELQLEEERIKTQLDTSLYIGLRLNTDLETVKSDLDMSQELLDSKERELRELLEKVHRLDELEEKQAEDGKDEGEAKTLPSVDNVWVEQARGMSKTCTNDDDSDTGLSSMHSQDSDNNAPVCESLV</sequence>
<dbReference type="InterPro" id="IPR033634">
    <property type="entry name" value="RASSF10_RA"/>
</dbReference>
<dbReference type="CTD" id="559430"/>
<organism evidence="4 5">
    <name type="scientific">Danio rerio</name>
    <name type="common">Zebrafish</name>
    <name type="synonym">Brachydanio rerio</name>
    <dbReference type="NCBI Taxonomy" id="7955"/>
    <lineage>
        <taxon>Eukaryota</taxon>
        <taxon>Metazoa</taxon>
        <taxon>Chordata</taxon>
        <taxon>Craniata</taxon>
        <taxon>Vertebrata</taxon>
        <taxon>Euteleostomi</taxon>
        <taxon>Actinopterygii</taxon>
        <taxon>Neopterygii</taxon>
        <taxon>Teleostei</taxon>
        <taxon>Ostariophysi</taxon>
        <taxon>Cypriniformes</taxon>
        <taxon>Danionidae</taxon>
        <taxon>Danioninae</taxon>
        <taxon>Danio</taxon>
    </lineage>
</organism>
<dbReference type="InterPro" id="IPR000159">
    <property type="entry name" value="RA_dom"/>
</dbReference>
<accession>A0A8M2BLW7</accession>
<keyword evidence="1" id="KW-0175">Coiled coil</keyword>
<keyword evidence="4" id="KW-1185">Reference proteome</keyword>
<dbReference type="AGR" id="ZFIN:ZDB-GENE-091013-4"/>
<dbReference type="Pfam" id="PF21712">
    <property type="entry name" value="RASSF8-10_RA"/>
    <property type="match status" value="1"/>
</dbReference>
<dbReference type="PROSITE" id="PS50200">
    <property type="entry name" value="RA"/>
    <property type="match status" value="1"/>
</dbReference>